<comment type="caution">
    <text evidence="2">The sequence shown here is derived from an EMBL/GenBank/DDBJ whole genome shotgun (WGS) entry which is preliminary data.</text>
</comment>
<dbReference type="Pfam" id="PF08873">
    <property type="entry name" value="Phage_Mu_Gp37"/>
    <property type="match status" value="1"/>
</dbReference>
<dbReference type="InterPro" id="IPR038042">
    <property type="entry name" value="Gp37-like"/>
</dbReference>
<dbReference type="Proteomes" id="UP000036102">
    <property type="component" value="Unassembled WGS sequence"/>
</dbReference>
<accession>A0A0J7LV93</accession>
<dbReference type="InterPro" id="IPR014972">
    <property type="entry name" value="Phage_Mu_Gp37"/>
</dbReference>
<sequence>MLATIEDAIIERCQAVLGAHVRTVEDLPGRWSEATLRAALRRTPGVYVAWGGSSGGGDNTQATTNARYVVYVVTSHASGERERRRGNSRQVGAYELVERVAPAVHGLKVDNIGSLSLESIDNLYSDRFDKEGVVIYGLAYRLRLTFPPAFDVNTLNDFELYTGTHQVGDADDPELQSRADLNQPE</sequence>
<name>A0A0J7LV93_9GAMM</name>
<evidence type="ECO:0000313" key="3">
    <source>
        <dbReference type="EMBL" id="KMQ75329.1"/>
    </source>
</evidence>
<dbReference type="PATRIC" id="fig|1658765.3.peg.1524"/>
<evidence type="ECO:0000313" key="4">
    <source>
        <dbReference type="Proteomes" id="UP000036102"/>
    </source>
</evidence>
<reference evidence="2 4" key="1">
    <citation type="submission" date="2015-06" db="EMBL/GenBank/DDBJ databases">
        <title>Marinobacter subterrani, a genetically tractable neutrophilic iron-oxidizing strain isolated from the Soudan Iron Mine.</title>
        <authorList>
            <person name="Bonis B.M."/>
            <person name="Gralnick J.A."/>
        </authorList>
    </citation>
    <scope>NUCLEOTIDE SEQUENCE [LARGE SCALE GENOMIC DNA]</scope>
    <source>
        <strain evidence="2 4">JG233</strain>
    </source>
</reference>
<keyword evidence="4" id="KW-1185">Reference proteome</keyword>
<dbReference type="EMBL" id="LFBU01000002">
    <property type="protein sequence ID" value="KMQ72820.1"/>
    <property type="molecule type" value="Genomic_DNA"/>
</dbReference>
<dbReference type="Gene3D" id="3.30.2000.10">
    <property type="entry name" value="Phage tail protein-like"/>
    <property type="match status" value="1"/>
</dbReference>
<dbReference type="AlphaFoldDB" id="A0A0J7LV93"/>
<organism evidence="2 4">
    <name type="scientific">Marinobacter subterrani</name>
    <dbReference type="NCBI Taxonomy" id="1658765"/>
    <lineage>
        <taxon>Bacteria</taxon>
        <taxon>Pseudomonadati</taxon>
        <taxon>Pseudomonadota</taxon>
        <taxon>Gammaproteobacteria</taxon>
        <taxon>Pseudomonadales</taxon>
        <taxon>Marinobacteraceae</taxon>
        <taxon>Marinobacter</taxon>
    </lineage>
</organism>
<dbReference type="OrthoDB" id="6160520at2"/>
<feature type="region of interest" description="Disordered" evidence="1">
    <location>
        <begin position="166"/>
        <end position="185"/>
    </location>
</feature>
<dbReference type="RefSeq" id="WP_048495435.1">
    <property type="nucleotide sequence ID" value="NZ_LFBU01000001.1"/>
</dbReference>
<protein>
    <recommendedName>
        <fullName evidence="5">Mu-like prophage protein gp37</fullName>
    </recommendedName>
</protein>
<dbReference type="EMBL" id="LFBU01000001">
    <property type="protein sequence ID" value="KMQ75329.1"/>
    <property type="molecule type" value="Genomic_DNA"/>
</dbReference>
<dbReference type="STRING" id="1658765.Msub_11531"/>
<proteinExistence type="predicted"/>
<gene>
    <name evidence="3" type="ORF">Msub_11531</name>
    <name evidence="2" type="ORF">Msub_20014</name>
</gene>
<evidence type="ECO:0008006" key="5">
    <source>
        <dbReference type="Google" id="ProtNLM"/>
    </source>
</evidence>
<evidence type="ECO:0000313" key="2">
    <source>
        <dbReference type="EMBL" id="KMQ72820.1"/>
    </source>
</evidence>
<evidence type="ECO:0000256" key="1">
    <source>
        <dbReference type="SAM" id="MobiDB-lite"/>
    </source>
</evidence>